<organism evidence="3 4">
    <name type="scientific">Gimesia chilikensis</name>
    <dbReference type="NCBI Taxonomy" id="2605989"/>
    <lineage>
        <taxon>Bacteria</taxon>
        <taxon>Pseudomonadati</taxon>
        <taxon>Planctomycetota</taxon>
        <taxon>Planctomycetia</taxon>
        <taxon>Planctomycetales</taxon>
        <taxon>Planctomycetaceae</taxon>
        <taxon>Gimesia</taxon>
    </lineage>
</organism>
<dbReference type="InterPro" id="IPR006860">
    <property type="entry name" value="FecR"/>
</dbReference>
<dbReference type="GO" id="GO:0016989">
    <property type="term" value="F:sigma factor antagonist activity"/>
    <property type="evidence" value="ECO:0007669"/>
    <property type="project" value="TreeGrafter"/>
</dbReference>
<reference evidence="3 4" key="1">
    <citation type="submission" date="2019-02" db="EMBL/GenBank/DDBJ databases">
        <title>Deep-cultivation of Planctomycetes and their phenomic and genomic characterization uncovers novel biology.</title>
        <authorList>
            <person name="Wiegand S."/>
            <person name="Jogler M."/>
            <person name="Boedeker C."/>
            <person name="Pinto D."/>
            <person name="Vollmers J."/>
            <person name="Rivas-Marin E."/>
            <person name="Kohn T."/>
            <person name="Peeters S.H."/>
            <person name="Heuer A."/>
            <person name="Rast P."/>
            <person name="Oberbeckmann S."/>
            <person name="Bunk B."/>
            <person name="Jeske O."/>
            <person name="Meyerdierks A."/>
            <person name="Storesund J.E."/>
            <person name="Kallscheuer N."/>
            <person name="Luecker S."/>
            <person name="Lage O.M."/>
            <person name="Pohl T."/>
            <person name="Merkel B.J."/>
            <person name="Hornburger P."/>
            <person name="Mueller R.-W."/>
            <person name="Bruemmer F."/>
            <person name="Labrenz M."/>
            <person name="Spormann A.M."/>
            <person name="Op den Camp H."/>
            <person name="Overmann J."/>
            <person name="Amann R."/>
            <person name="Jetten M.S.M."/>
            <person name="Mascher T."/>
            <person name="Medema M.H."/>
            <person name="Devos D.P."/>
            <person name="Kaster A.-K."/>
            <person name="Ovreas L."/>
            <person name="Rohde M."/>
            <person name="Galperin M.Y."/>
            <person name="Jogler C."/>
        </authorList>
    </citation>
    <scope>NUCLEOTIDE SEQUENCE [LARGE SCALE GENOMIC DNA]</scope>
    <source>
        <strain evidence="3 4">HG66A1</strain>
    </source>
</reference>
<evidence type="ECO:0000313" key="4">
    <source>
        <dbReference type="Proteomes" id="UP000320421"/>
    </source>
</evidence>
<evidence type="ECO:0000313" key="3">
    <source>
        <dbReference type="EMBL" id="QDT23812.1"/>
    </source>
</evidence>
<dbReference type="PANTHER" id="PTHR30273:SF2">
    <property type="entry name" value="PROTEIN FECR"/>
    <property type="match status" value="1"/>
</dbReference>
<dbReference type="Proteomes" id="UP000320421">
    <property type="component" value="Chromosome"/>
</dbReference>
<protein>
    <submittedName>
        <fullName evidence="3">FecR protein</fullName>
    </submittedName>
</protein>
<evidence type="ECO:0000256" key="1">
    <source>
        <dbReference type="SAM" id="Phobius"/>
    </source>
</evidence>
<feature type="domain" description="FecR protein" evidence="2">
    <location>
        <begin position="142"/>
        <end position="225"/>
    </location>
</feature>
<proteinExistence type="predicted"/>
<accession>A0A517PWS1</accession>
<dbReference type="OrthoDB" id="253479at2"/>
<sequence length="455" mass="51337">MISENTSNWEDPLPRLVALYFDQRLDESELQQLQTRLKTDPDARVFFAQFSILQTQLEWVCTDSVSPREMTHIPASYHARARNWNLILYISCCICLAIGGLFFMYLTTPVAHVYPTADSHWESGLIADEETLLSGSRRQLSNGAIEIRFTSGSIINLQAPALFTIQGSNAVFLEAGKLVADIPETGHGFTVETQSGQIVDLGTSFSVNVEADRNTEVKVYRGKVQVAGTTDSQTPLDLSANQAVEIDSISRSILPRDYTSSDFIPLIARDYSVGSFSENVVFQEQFPDQIARGEFQLLERDGTVFLFPELREIQLYNNLNVSISQPGSYWSYEQIETDTDFIPRGMKVDCYRLYYDPASNKNEMLPVEGTIHFHQPVLGMITTRNRLLETDHILNPLCQGGNCPQIKHQEIETRVSEDGSRQDIITLSEDRKTLNFKLFTGTNYIDEFRVLVAAP</sequence>
<dbReference type="EMBL" id="CP036266">
    <property type="protein sequence ID" value="QDT23812.1"/>
    <property type="molecule type" value="Genomic_DNA"/>
</dbReference>
<keyword evidence="1" id="KW-0812">Transmembrane</keyword>
<dbReference type="AlphaFoldDB" id="A0A517PWS1"/>
<dbReference type="Gene3D" id="2.60.120.1440">
    <property type="match status" value="1"/>
</dbReference>
<evidence type="ECO:0000259" key="2">
    <source>
        <dbReference type="Pfam" id="PF04773"/>
    </source>
</evidence>
<feature type="transmembrane region" description="Helical" evidence="1">
    <location>
        <begin position="86"/>
        <end position="106"/>
    </location>
</feature>
<dbReference type="InterPro" id="IPR012373">
    <property type="entry name" value="Ferrdict_sens_TM"/>
</dbReference>
<keyword evidence="1" id="KW-1133">Transmembrane helix</keyword>
<dbReference type="RefSeq" id="WP_145191759.1">
    <property type="nucleotide sequence ID" value="NZ_CP036266.1"/>
</dbReference>
<name>A0A517PWS1_9PLAN</name>
<keyword evidence="4" id="KW-1185">Reference proteome</keyword>
<dbReference type="PANTHER" id="PTHR30273">
    <property type="entry name" value="PERIPLASMIC SIGNAL SENSOR AND SIGMA FACTOR ACTIVATOR FECR-RELATED"/>
    <property type="match status" value="1"/>
</dbReference>
<gene>
    <name evidence="3" type="ORF">HG66A1_56370</name>
</gene>
<keyword evidence="1" id="KW-0472">Membrane</keyword>
<dbReference type="Pfam" id="PF04773">
    <property type="entry name" value="FecR"/>
    <property type="match status" value="1"/>
</dbReference>